<reference evidence="5 6" key="1">
    <citation type="journal article" date="2016" name="Nat. Commun.">
        <title>Thousands of microbial genomes shed light on interconnected biogeochemical processes in an aquifer system.</title>
        <authorList>
            <person name="Anantharaman K."/>
            <person name="Brown C.T."/>
            <person name="Hug L.A."/>
            <person name="Sharon I."/>
            <person name="Castelle C.J."/>
            <person name="Probst A.J."/>
            <person name="Thomas B.C."/>
            <person name="Singh A."/>
            <person name="Wilkins M.J."/>
            <person name="Karaoz U."/>
            <person name="Brodie E.L."/>
            <person name="Williams K.H."/>
            <person name="Hubbard S.S."/>
            <person name="Banfield J.F."/>
        </authorList>
    </citation>
    <scope>NUCLEOTIDE SEQUENCE [LARGE SCALE GENOMIC DNA]</scope>
</reference>
<dbReference type="PROSITE" id="PS50893">
    <property type="entry name" value="ABC_TRANSPORTER_2"/>
    <property type="match status" value="1"/>
</dbReference>
<dbReference type="GO" id="GO:0005886">
    <property type="term" value="C:plasma membrane"/>
    <property type="evidence" value="ECO:0007669"/>
    <property type="project" value="TreeGrafter"/>
</dbReference>
<dbReference type="FunFam" id="3.40.50.300:FF:000032">
    <property type="entry name" value="Export ABC transporter ATP-binding protein"/>
    <property type="match status" value="1"/>
</dbReference>
<evidence type="ECO:0000313" key="5">
    <source>
        <dbReference type="EMBL" id="OHA22638.1"/>
    </source>
</evidence>
<name>A0A1G2MFI3_9BACT</name>
<dbReference type="AlphaFoldDB" id="A0A1G2MFI3"/>
<evidence type="ECO:0000256" key="1">
    <source>
        <dbReference type="ARBA" id="ARBA00022448"/>
    </source>
</evidence>
<organism evidence="5 6">
    <name type="scientific">Candidatus Taylorbacteria bacterium RIFCSPHIGHO2_02_49_25</name>
    <dbReference type="NCBI Taxonomy" id="1802305"/>
    <lineage>
        <taxon>Bacteria</taxon>
        <taxon>Candidatus Tayloriibacteriota</taxon>
    </lineage>
</organism>
<proteinExistence type="predicted"/>
<dbReference type="EMBL" id="MHRJ01000022">
    <property type="protein sequence ID" value="OHA22638.1"/>
    <property type="molecule type" value="Genomic_DNA"/>
</dbReference>
<keyword evidence="1" id="KW-0813">Transport</keyword>
<sequence length="239" mass="26418">MSLIETHNLSKTYRDENGVETEALCGVTLAIQEGEFVAIMGPSGSGKSTLLHILGFLDRESGGEYRFSGDKLSNLPDEKLAEIRNRKIGFVFQSFNLMPHASVLQNVTLPLQYSDAPEHEWRDKGKRAIAAVGLSHRVAYPAVRLSGGEKQRVAIARALVTEPRVIFADEPTGNLDSKSGQAIMEILEALHAQEHTIILITHETYTAEHASRIIRLKDGIVESDTKVEKRRNASEGFLK</sequence>
<dbReference type="GO" id="GO:0022857">
    <property type="term" value="F:transmembrane transporter activity"/>
    <property type="evidence" value="ECO:0007669"/>
    <property type="project" value="TreeGrafter"/>
</dbReference>
<keyword evidence="2" id="KW-0547">Nucleotide-binding</keyword>
<dbReference type="InterPro" id="IPR017911">
    <property type="entry name" value="MacB-like_ATP-bd"/>
</dbReference>
<dbReference type="SMART" id="SM00382">
    <property type="entry name" value="AAA"/>
    <property type="match status" value="1"/>
</dbReference>
<dbReference type="PANTHER" id="PTHR24220">
    <property type="entry name" value="IMPORT ATP-BINDING PROTEIN"/>
    <property type="match status" value="1"/>
</dbReference>
<dbReference type="GO" id="GO:0016887">
    <property type="term" value="F:ATP hydrolysis activity"/>
    <property type="evidence" value="ECO:0007669"/>
    <property type="project" value="InterPro"/>
</dbReference>
<dbReference type="Gene3D" id="3.40.50.300">
    <property type="entry name" value="P-loop containing nucleotide triphosphate hydrolases"/>
    <property type="match status" value="1"/>
</dbReference>
<feature type="domain" description="ABC transporter" evidence="4">
    <location>
        <begin position="4"/>
        <end position="238"/>
    </location>
</feature>
<gene>
    <name evidence="5" type="ORF">A2W52_04265</name>
</gene>
<dbReference type="InterPro" id="IPR017871">
    <property type="entry name" value="ABC_transporter-like_CS"/>
</dbReference>
<dbReference type="InterPro" id="IPR027417">
    <property type="entry name" value="P-loop_NTPase"/>
</dbReference>
<dbReference type="CDD" id="cd03255">
    <property type="entry name" value="ABC_MJ0796_LolCDE_FtsE"/>
    <property type="match status" value="1"/>
</dbReference>
<dbReference type="PROSITE" id="PS00211">
    <property type="entry name" value="ABC_TRANSPORTER_1"/>
    <property type="match status" value="1"/>
</dbReference>
<protein>
    <submittedName>
        <fullName evidence="5">Macrolide ABC transporter ATP-binding protein</fullName>
    </submittedName>
</protein>
<evidence type="ECO:0000256" key="2">
    <source>
        <dbReference type="ARBA" id="ARBA00022741"/>
    </source>
</evidence>
<dbReference type="Proteomes" id="UP000176493">
    <property type="component" value="Unassembled WGS sequence"/>
</dbReference>
<dbReference type="GO" id="GO:0005524">
    <property type="term" value="F:ATP binding"/>
    <property type="evidence" value="ECO:0007669"/>
    <property type="project" value="UniProtKB-KW"/>
</dbReference>
<dbReference type="InterPro" id="IPR003439">
    <property type="entry name" value="ABC_transporter-like_ATP-bd"/>
</dbReference>
<evidence type="ECO:0000259" key="4">
    <source>
        <dbReference type="PROSITE" id="PS50893"/>
    </source>
</evidence>
<dbReference type="InterPro" id="IPR003593">
    <property type="entry name" value="AAA+_ATPase"/>
</dbReference>
<accession>A0A1G2MFI3</accession>
<evidence type="ECO:0000256" key="3">
    <source>
        <dbReference type="ARBA" id="ARBA00022840"/>
    </source>
</evidence>
<evidence type="ECO:0000313" key="6">
    <source>
        <dbReference type="Proteomes" id="UP000176493"/>
    </source>
</evidence>
<dbReference type="GO" id="GO:0098796">
    <property type="term" value="C:membrane protein complex"/>
    <property type="evidence" value="ECO:0007669"/>
    <property type="project" value="UniProtKB-ARBA"/>
</dbReference>
<comment type="caution">
    <text evidence="5">The sequence shown here is derived from an EMBL/GenBank/DDBJ whole genome shotgun (WGS) entry which is preliminary data.</text>
</comment>
<dbReference type="SUPFAM" id="SSF52540">
    <property type="entry name" value="P-loop containing nucleoside triphosphate hydrolases"/>
    <property type="match status" value="1"/>
</dbReference>
<keyword evidence="3 5" id="KW-0067">ATP-binding</keyword>
<dbReference type="InterPro" id="IPR015854">
    <property type="entry name" value="ABC_transpr_LolD-like"/>
</dbReference>
<dbReference type="Pfam" id="PF00005">
    <property type="entry name" value="ABC_tran"/>
    <property type="match status" value="1"/>
</dbReference>
<dbReference type="PANTHER" id="PTHR24220:SF86">
    <property type="entry name" value="ABC TRANSPORTER ABCH.1"/>
    <property type="match status" value="1"/>
</dbReference>